<dbReference type="Pfam" id="PF11987">
    <property type="entry name" value="IF-2"/>
    <property type="match status" value="1"/>
</dbReference>
<feature type="compositionally biased region" description="Basic and acidic residues" evidence="12">
    <location>
        <begin position="1"/>
        <end position="15"/>
    </location>
</feature>
<dbReference type="GO" id="GO:0005829">
    <property type="term" value="C:cytosol"/>
    <property type="evidence" value="ECO:0007669"/>
    <property type="project" value="TreeGrafter"/>
</dbReference>
<evidence type="ECO:0000256" key="5">
    <source>
        <dbReference type="ARBA" id="ARBA00022540"/>
    </source>
</evidence>
<comment type="similarity">
    <text evidence="2 9 10">Belongs to the TRAFAC class translation factor GTPase superfamily. Classic translation factor GTPase family. IF-2 subfamily.</text>
</comment>
<dbReference type="FunFam" id="2.40.30.10:FF:000008">
    <property type="entry name" value="Translation initiation factor IF-2"/>
    <property type="match status" value="1"/>
</dbReference>
<evidence type="ECO:0000256" key="3">
    <source>
        <dbReference type="ARBA" id="ARBA00020675"/>
    </source>
</evidence>
<dbReference type="Proteomes" id="UP000032611">
    <property type="component" value="Chromosome"/>
</dbReference>
<dbReference type="Pfam" id="PF03144">
    <property type="entry name" value="GTP_EFTU_D2"/>
    <property type="match status" value="1"/>
</dbReference>
<dbReference type="SUPFAM" id="SSF52156">
    <property type="entry name" value="Initiation factor IF2/eIF5b, domain 3"/>
    <property type="match status" value="1"/>
</dbReference>
<evidence type="ECO:0000256" key="11">
    <source>
        <dbReference type="RuleBase" id="RU000645"/>
    </source>
</evidence>
<evidence type="ECO:0000256" key="1">
    <source>
        <dbReference type="ARBA" id="ARBA00004496"/>
    </source>
</evidence>
<dbReference type="EMBL" id="CP010803">
    <property type="protein sequence ID" value="AJY47609.1"/>
    <property type="molecule type" value="Genomic_DNA"/>
</dbReference>
<keyword evidence="5 9" id="KW-0396">Initiation factor</keyword>
<dbReference type="InterPro" id="IPR006847">
    <property type="entry name" value="IF2_N"/>
</dbReference>
<reference evidence="14 15" key="1">
    <citation type="journal article" date="2015" name="Genome Announc.">
        <title>Complete genome sequence of Martelella endophytica YC6887, which has antifungal activity associated with a halophyte.</title>
        <authorList>
            <person name="Khan A."/>
            <person name="Khan H."/>
            <person name="Chung E.J."/>
            <person name="Hossain M.T."/>
            <person name="Chung Y.R."/>
        </authorList>
    </citation>
    <scope>NUCLEOTIDE SEQUENCE [LARGE SCALE GENOMIC DNA]</scope>
    <source>
        <strain evidence="14">YC6887</strain>
    </source>
</reference>
<dbReference type="AlphaFoldDB" id="A0A0D5LTR6"/>
<dbReference type="CDD" id="cd01887">
    <property type="entry name" value="IF2_eIF5B"/>
    <property type="match status" value="1"/>
</dbReference>
<dbReference type="PROSITE" id="PS51722">
    <property type="entry name" value="G_TR_2"/>
    <property type="match status" value="1"/>
</dbReference>
<dbReference type="Gene3D" id="3.40.50.10050">
    <property type="entry name" value="Translation initiation factor IF- 2, domain 3"/>
    <property type="match status" value="1"/>
</dbReference>
<dbReference type="FunFam" id="3.40.50.300:FF:000019">
    <property type="entry name" value="Translation initiation factor IF-2"/>
    <property type="match status" value="1"/>
</dbReference>
<evidence type="ECO:0000256" key="7">
    <source>
        <dbReference type="ARBA" id="ARBA00022917"/>
    </source>
</evidence>
<dbReference type="PANTHER" id="PTHR43381:SF5">
    <property type="entry name" value="TR-TYPE G DOMAIN-CONTAINING PROTEIN"/>
    <property type="match status" value="1"/>
</dbReference>
<evidence type="ECO:0000313" key="14">
    <source>
        <dbReference type="EMBL" id="AJY47609.1"/>
    </source>
</evidence>
<dbReference type="Pfam" id="PF00009">
    <property type="entry name" value="GTP_EFTU"/>
    <property type="match status" value="1"/>
</dbReference>
<proteinExistence type="inferred from homology"/>
<keyword evidence="7 9" id="KW-0648">Protein biosynthesis</keyword>
<feature type="compositionally biased region" description="Basic and acidic residues" evidence="12">
    <location>
        <begin position="86"/>
        <end position="95"/>
    </location>
</feature>
<dbReference type="SUPFAM" id="SSF52540">
    <property type="entry name" value="P-loop containing nucleoside triphosphate hydrolases"/>
    <property type="match status" value="1"/>
</dbReference>
<feature type="binding site" evidence="9">
    <location>
        <begin position="477"/>
        <end position="481"/>
    </location>
    <ligand>
        <name>GTP</name>
        <dbReference type="ChEBI" id="CHEBI:37565"/>
    </ligand>
</feature>
<dbReference type="OrthoDB" id="9811804at2"/>
<comment type="subcellular location">
    <subcellularLocation>
        <location evidence="1 9 11">Cytoplasm</location>
    </subcellularLocation>
</comment>
<keyword evidence="4 9" id="KW-0963">Cytoplasm</keyword>
<keyword evidence="8 9" id="KW-0342">GTP-binding</keyword>
<accession>A0A0D5LTR6</accession>
<dbReference type="InterPro" id="IPR013575">
    <property type="entry name" value="IF2_assoc_dom_bac"/>
</dbReference>
<dbReference type="NCBIfam" id="TIGR00487">
    <property type="entry name" value="IF-2"/>
    <property type="match status" value="1"/>
</dbReference>
<dbReference type="InterPro" id="IPR053905">
    <property type="entry name" value="EF-G-like_DII"/>
</dbReference>
<feature type="region of interest" description="Disordered" evidence="12">
    <location>
        <begin position="1"/>
        <end position="142"/>
    </location>
</feature>
<dbReference type="PATRIC" id="fig|1486262.3.peg.4368"/>
<feature type="domain" description="Tr-type G" evidence="13">
    <location>
        <begin position="422"/>
        <end position="591"/>
    </location>
</feature>
<dbReference type="InterPro" id="IPR009000">
    <property type="entry name" value="Transl_B-barrel_sf"/>
</dbReference>
<evidence type="ECO:0000256" key="10">
    <source>
        <dbReference type="RuleBase" id="RU000644"/>
    </source>
</evidence>
<feature type="compositionally biased region" description="Basic and acidic residues" evidence="12">
    <location>
        <begin position="156"/>
        <end position="199"/>
    </location>
</feature>
<dbReference type="CDD" id="cd03702">
    <property type="entry name" value="IF2_mtIF2_II"/>
    <property type="match status" value="1"/>
</dbReference>
<dbReference type="PANTHER" id="PTHR43381">
    <property type="entry name" value="TRANSLATION INITIATION FACTOR IF-2-RELATED"/>
    <property type="match status" value="1"/>
</dbReference>
<evidence type="ECO:0000256" key="12">
    <source>
        <dbReference type="SAM" id="MobiDB-lite"/>
    </source>
</evidence>
<dbReference type="GO" id="GO:0005525">
    <property type="term" value="F:GTP binding"/>
    <property type="evidence" value="ECO:0007669"/>
    <property type="project" value="UniProtKB-KW"/>
</dbReference>
<protein>
    <recommendedName>
        <fullName evidence="3 9">Translation initiation factor IF-2</fullName>
    </recommendedName>
</protein>
<feature type="compositionally biased region" description="Low complexity" evidence="12">
    <location>
        <begin position="200"/>
        <end position="222"/>
    </location>
</feature>
<dbReference type="GO" id="GO:0003743">
    <property type="term" value="F:translation initiation factor activity"/>
    <property type="evidence" value="ECO:0007669"/>
    <property type="project" value="UniProtKB-UniRule"/>
</dbReference>
<feature type="binding site" evidence="9">
    <location>
        <begin position="431"/>
        <end position="438"/>
    </location>
    <ligand>
        <name>GTP</name>
        <dbReference type="ChEBI" id="CHEBI:37565"/>
    </ligand>
</feature>
<evidence type="ECO:0000256" key="4">
    <source>
        <dbReference type="ARBA" id="ARBA00022490"/>
    </source>
</evidence>
<feature type="region of interest" description="Disordered" evidence="12">
    <location>
        <begin position="155"/>
        <end position="321"/>
    </location>
</feature>
<sequence length="924" mass="100553">MTDSKDDKTLNDAGKKTLSLKPSGVSQGTVRQDMGRGRSKAVVVETRKRRIHKPGEETSSSSPAPAAPRAPAAPAASQPRQAEPQQTRRNDDQQRQPHRQQKGQASRPGQQGRPQQRGGQPDRGGNNQQRRGNVLHDLSQGEMDARRRALILAQQREVEEAERRKVEEAERQKAAEAAKREAEEQAKREAEEAKKRAAEKAAAPQAEPEAPSADEAVPAAAELPPGEDAKPSRVAPRVRPAARATEDEDESPAARGRKPRRENEEAEGAARSRTARPEVPAKPASRPKGTGERRRGKLTVTAVTSDEDGGAQRGRSLSAMRRRQEKMRRAQAQEPREKVLREVILPETITIQELSQRMSERAVDVIKYLMKEGQMMKPGDVIDADLAELIATEFGHTVKRVAESDVEEGIFNVKDDEADLEPRAPVVTIMGHVDHGKTSLLDAIRHANVVSGEAGGITQHIGAYQVEQDGQKITFIDTPGHAAFTAMRARGAQATDIAILVVAADDSVMPQTIESISHAKAAEVPIIVAINKIDKPSADAQKVRTELLQHEVFVETMGGETLEVEVSAKTGQNLDKLLEAILLQAEVLDLKANPDRTAEGVVIEAELDRGRGSVATVLVQKGTLKPGQIVVAGDQWGRVRALVNDRGEHVKEAGPSMPVEVLGLNGTPSAGDRFAVVENEGKAREVSEYRQRLSRDKAAARQSGSRGSLEQMMSQLQDTGRKEFPLLIKGDVQGSVEAISAALDKLGTDEVRARIIHAGVGGITESDISLAEASNAAIIGFNVRANAQARKVSEQEGIEIRYYNIIYDLVDDVKSAMSGLLSPERRETFLGNAEILEVFNITKVGKVAGCRVTEGRMERGAGVRLIRDNVVIHEGKLKTLKRFKDEVSEVPVGQECGMAFENYEDIRAGDTIEAFRVEHVSRSL</sequence>
<dbReference type="PROSITE" id="PS01176">
    <property type="entry name" value="IF2"/>
    <property type="match status" value="1"/>
</dbReference>
<evidence type="ECO:0000259" key="13">
    <source>
        <dbReference type="PROSITE" id="PS51722"/>
    </source>
</evidence>
<dbReference type="STRING" id="1486262.TM49_21140"/>
<keyword evidence="15" id="KW-1185">Reference proteome</keyword>
<evidence type="ECO:0000256" key="8">
    <source>
        <dbReference type="ARBA" id="ARBA00023134"/>
    </source>
</evidence>
<dbReference type="HAMAP" id="MF_00100_B">
    <property type="entry name" value="IF_2_B"/>
    <property type="match status" value="1"/>
</dbReference>
<evidence type="ECO:0000256" key="9">
    <source>
        <dbReference type="HAMAP-Rule" id="MF_00100"/>
    </source>
</evidence>
<dbReference type="HOGENOM" id="CLU_006301_10_0_5"/>
<dbReference type="Gene3D" id="3.40.50.300">
    <property type="entry name" value="P-loop containing nucleotide triphosphate hydrolases"/>
    <property type="match status" value="1"/>
</dbReference>
<dbReference type="InterPro" id="IPR036925">
    <property type="entry name" value="TIF_IF2_dom3_sf"/>
</dbReference>
<dbReference type="InterPro" id="IPR027417">
    <property type="entry name" value="P-loop_NTPase"/>
</dbReference>
<dbReference type="Pfam" id="PF04760">
    <property type="entry name" value="IF2_N"/>
    <property type="match status" value="1"/>
</dbReference>
<dbReference type="InterPro" id="IPR015760">
    <property type="entry name" value="TIF_IF2"/>
</dbReference>
<dbReference type="KEGG" id="mey:TM49_21140"/>
<dbReference type="SUPFAM" id="SSF50447">
    <property type="entry name" value="Translation proteins"/>
    <property type="match status" value="2"/>
</dbReference>
<comment type="function">
    <text evidence="9 10">One of the essential components for the initiation of protein synthesis. Protects formylmethionyl-tRNA from spontaneous hydrolysis and promotes its binding to the 30S ribosomal subunits. Also involved in the hydrolysis of GTP during the formation of the 70S ribosomal complex.</text>
</comment>
<organism evidence="14 15">
    <name type="scientific">Martelella endophytica</name>
    <dbReference type="NCBI Taxonomy" id="1486262"/>
    <lineage>
        <taxon>Bacteria</taxon>
        <taxon>Pseudomonadati</taxon>
        <taxon>Pseudomonadota</taxon>
        <taxon>Alphaproteobacteria</taxon>
        <taxon>Hyphomicrobiales</taxon>
        <taxon>Aurantimonadaceae</taxon>
        <taxon>Martelella</taxon>
    </lineage>
</organism>
<dbReference type="Pfam" id="PF22042">
    <property type="entry name" value="EF-G_D2"/>
    <property type="match status" value="1"/>
</dbReference>
<dbReference type="GO" id="GO:0003924">
    <property type="term" value="F:GTPase activity"/>
    <property type="evidence" value="ECO:0007669"/>
    <property type="project" value="UniProtKB-UniRule"/>
</dbReference>
<dbReference type="FunFam" id="3.40.50.10050:FF:000001">
    <property type="entry name" value="Translation initiation factor IF-2"/>
    <property type="match status" value="1"/>
</dbReference>
<dbReference type="InterPro" id="IPR044145">
    <property type="entry name" value="IF2_II"/>
</dbReference>
<dbReference type="RefSeq" id="WP_045684138.1">
    <property type="nucleotide sequence ID" value="NZ_CP010803.1"/>
</dbReference>
<evidence type="ECO:0000313" key="15">
    <source>
        <dbReference type="Proteomes" id="UP000032611"/>
    </source>
</evidence>
<feature type="region of interest" description="G-domain" evidence="9">
    <location>
        <begin position="425"/>
        <end position="573"/>
    </location>
</feature>
<dbReference type="Pfam" id="PF08364">
    <property type="entry name" value="IF2_assoc"/>
    <property type="match status" value="1"/>
</dbReference>
<dbReference type="InterPro" id="IPR004161">
    <property type="entry name" value="EFTu-like_2"/>
</dbReference>
<evidence type="ECO:0000256" key="2">
    <source>
        <dbReference type="ARBA" id="ARBA00007733"/>
    </source>
</evidence>
<dbReference type="InterPro" id="IPR005225">
    <property type="entry name" value="Small_GTP-bd"/>
</dbReference>
<name>A0A0D5LTR6_MAREN</name>
<dbReference type="NCBIfam" id="TIGR00231">
    <property type="entry name" value="small_GTP"/>
    <property type="match status" value="1"/>
</dbReference>
<dbReference type="Gene3D" id="2.40.30.10">
    <property type="entry name" value="Translation factors"/>
    <property type="match status" value="2"/>
</dbReference>
<evidence type="ECO:0000256" key="6">
    <source>
        <dbReference type="ARBA" id="ARBA00022741"/>
    </source>
</evidence>
<dbReference type="InterPro" id="IPR023115">
    <property type="entry name" value="TIF_IF2_dom3"/>
</dbReference>
<feature type="compositionally biased region" description="Low complexity" evidence="12">
    <location>
        <begin position="102"/>
        <end position="132"/>
    </location>
</feature>
<feature type="compositionally biased region" description="Low complexity" evidence="12">
    <location>
        <begin position="59"/>
        <end position="85"/>
    </location>
</feature>
<gene>
    <name evidence="9" type="primary">infB</name>
    <name evidence="14" type="ORF">TM49_21140</name>
</gene>
<dbReference type="CDD" id="cd03692">
    <property type="entry name" value="mtIF2_IVc"/>
    <property type="match status" value="1"/>
</dbReference>
<dbReference type="InterPro" id="IPR000795">
    <property type="entry name" value="T_Tr_GTP-bd_dom"/>
</dbReference>
<dbReference type="FunFam" id="2.40.30.10:FF:000007">
    <property type="entry name" value="Translation initiation factor IF-2"/>
    <property type="match status" value="1"/>
</dbReference>
<dbReference type="InterPro" id="IPR000178">
    <property type="entry name" value="TF_IF2_bacterial-like"/>
</dbReference>
<feature type="compositionally biased region" description="Low complexity" evidence="12">
    <location>
        <begin position="233"/>
        <end position="243"/>
    </location>
</feature>
<feature type="binding site" evidence="9">
    <location>
        <begin position="531"/>
        <end position="534"/>
    </location>
    <ligand>
        <name>GTP</name>
        <dbReference type="ChEBI" id="CHEBI:37565"/>
    </ligand>
</feature>
<keyword evidence="6 9" id="KW-0547">Nucleotide-binding</keyword>